<dbReference type="PANTHER" id="PTHR10098">
    <property type="entry name" value="RAPSYN-RELATED"/>
    <property type="match status" value="1"/>
</dbReference>
<evidence type="ECO:0000313" key="2">
    <source>
        <dbReference type="EMBL" id="MBS2963065.1"/>
    </source>
</evidence>
<comment type="caution">
    <text evidence="2">The sequence shown here is derived from an EMBL/GenBank/DDBJ whole genome shotgun (WGS) entry which is preliminary data.</text>
</comment>
<dbReference type="Proteomes" id="UP000677913">
    <property type="component" value="Unassembled WGS sequence"/>
</dbReference>
<feature type="domain" description="CHAT" evidence="1">
    <location>
        <begin position="641"/>
        <end position="881"/>
    </location>
</feature>
<dbReference type="InterPro" id="IPR024983">
    <property type="entry name" value="CHAT_dom"/>
</dbReference>
<sequence>MSTAADIPRDDERRLTRALALVEESQRDPRAACEQAAALLAQNRSDEAACAVFRALGLARKQLGDLPAARAALRTAVRIGERGGFALRAAQARTSLVVILADCGNTQAALAEAALAEAALSGLPGCALDLARLRVNLGLVLQRTGRTADALASYSAAQPTLRDHRDARWECLLLNNRGTLLAYRGDHSAAQRDLNRAAALSREHGYEVLHQGTRHNLGFAALRAGDLPEALRQLDRARELAQQLGRRTESVLTDRADALLEAGLAEEARECAEQAAEGHDQSGFAFNAAEARLSAANAALAAGDAATAIRYARGARVAFTRQRRPNWATWASHVELAARFAAGERTVRILRDLVRNSQQLEQAAWLITAQESKLLAARTALALGRRDEAAQLFGLVAEARRSGPARLRVVGWEAQAALCELLGDARGAGRAVDHGLRVAAGYAGTLGATDLRAGAAMMGADLAATGLRLALNGGSARQMLLRAEQWRAAALRRRPVRPPDDAAFAERLARLRAVVARISTEALAGQNVRGLQAERTRLEQDVKELARHAPGGEYAPEPRLDLNALNARLGERALVEYVRVDDALHAVSLVDGSAWHHALGSYKAVLSEFDSLRFSLVRMARRHGPPALQHAALRAYDYAREELNTALLGPLAKRIGDRPLVLVPTGSLHALAWPVLPSLTDRQVTVSPSARSWLTAMNGQTPNDARPGGEALPDPFGGQAVLAYGPGLPHAEAEIAELARCYPLAKPLGGSDATAQAVAEALDGAQLAHIAAHGRFRSDNPLFSSLELADGPLTVYDLEGIGQAPATLVLSACDTALSGIRPGDELMGVASAVFALGTSTLIASVAPVGDEETRRLMNVFHTELTGGLSPALALIKAQHAVPEARGFVCFGAG</sequence>
<organism evidence="2 3">
    <name type="scientific">Actinocrinis puniceicyclus</name>
    <dbReference type="NCBI Taxonomy" id="977794"/>
    <lineage>
        <taxon>Bacteria</taxon>
        <taxon>Bacillati</taxon>
        <taxon>Actinomycetota</taxon>
        <taxon>Actinomycetes</taxon>
        <taxon>Catenulisporales</taxon>
        <taxon>Actinospicaceae</taxon>
        <taxon>Actinocrinis</taxon>
    </lineage>
</organism>
<dbReference type="PANTHER" id="PTHR10098:SF108">
    <property type="entry name" value="TETRATRICOPEPTIDE REPEAT PROTEIN 28"/>
    <property type="match status" value="1"/>
</dbReference>
<dbReference type="EMBL" id="JAGSXH010000020">
    <property type="protein sequence ID" value="MBS2963065.1"/>
    <property type="molecule type" value="Genomic_DNA"/>
</dbReference>
<keyword evidence="3" id="KW-1185">Reference proteome</keyword>
<proteinExistence type="predicted"/>
<reference evidence="2" key="1">
    <citation type="submission" date="2021-04" db="EMBL/GenBank/DDBJ databases">
        <title>Genome based classification of Actinospica acidithermotolerans sp. nov., an actinobacterium isolated from an Indonesian hot spring.</title>
        <authorList>
            <person name="Kusuma A.B."/>
            <person name="Putra K.E."/>
            <person name="Nafisah S."/>
            <person name="Loh J."/>
            <person name="Nouioui I."/>
            <person name="Goodfellow M."/>
        </authorList>
    </citation>
    <scope>NUCLEOTIDE SEQUENCE</scope>
    <source>
        <strain evidence="2">DSM 45618</strain>
    </source>
</reference>
<dbReference type="SMART" id="SM00028">
    <property type="entry name" value="TPR"/>
    <property type="match status" value="4"/>
</dbReference>
<dbReference type="InterPro" id="IPR011990">
    <property type="entry name" value="TPR-like_helical_dom_sf"/>
</dbReference>
<dbReference type="Gene3D" id="1.25.40.10">
    <property type="entry name" value="Tetratricopeptide repeat domain"/>
    <property type="match status" value="3"/>
</dbReference>
<accession>A0A8J7WLJ3</accession>
<evidence type="ECO:0000259" key="1">
    <source>
        <dbReference type="Pfam" id="PF12770"/>
    </source>
</evidence>
<protein>
    <submittedName>
        <fullName evidence="2">CHAT domain-containing protein</fullName>
    </submittedName>
</protein>
<gene>
    <name evidence="2" type="ORF">KGA66_08420</name>
</gene>
<dbReference type="InterPro" id="IPR019734">
    <property type="entry name" value="TPR_rpt"/>
</dbReference>
<dbReference type="Pfam" id="PF12770">
    <property type="entry name" value="CHAT"/>
    <property type="match status" value="1"/>
</dbReference>
<evidence type="ECO:0000313" key="3">
    <source>
        <dbReference type="Proteomes" id="UP000677913"/>
    </source>
</evidence>
<dbReference type="RefSeq" id="WP_211466404.1">
    <property type="nucleotide sequence ID" value="NZ_JAGSXH010000020.1"/>
</dbReference>
<name>A0A8J7WLJ3_9ACTN</name>
<dbReference type="Pfam" id="PF13424">
    <property type="entry name" value="TPR_12"/>
    <property type="match status" value="1"/>
</dbReference>
<dbReference type="SUPFAM" id="SSF48452">
    <property type="entry name" value="TPR-like"/>
    <property type="match status" value="2"/>
</dbReference>
<dbReference type="AlphaFoldDB" id="A0A8J7WLJ3"/>